<dbReference type="KEGG" id="npy:NPRO_22940"/>
<evidence type="ECO:0000256" key="3">
    <source>
        <dbReference type="SAM" id="Phobius"/>
    </source>
</evidence>
<reference evidence="4" key="1">
    <citation type="journal article" name="DNA Res.">
        <title>The physiological potential of anammox bacteria as revealed by their core genome structure.</title>
        <authorList>
            <person name="Okubo T."/>
            <person name="Toyoda A."/>
            <person name="Fukuhara K."/>
            <person name="Uchiyama I."/>
            <person name="Harigaya Y."/>
            <person name="Kuroiwa M."/>
            <person name="Suzuki T."/>
            <person name="Murakami Y."/>
            <person name="Suwa Y."/>
            <person name="Takami H."/>
        </authorList>
    </citation>
    <scope>NUCLEOTIDE SEQUENCE</scope>
    <source>
        <strain evidence="4">317325-2</strain>
    </source>
</reference>
<evidence type="ECO:0000256" key="2">
    <source>
        <dbReference type="SAM" id="Coils"/>
    </source>
</evidence>
<evidence type="ECO:0000256" key="1">
    <source>
        <dbReference type="ARBA" id="ARBA00009108"/>
    </source>
</evidence>
<dbReference type="EMBL" id="AP021858">
    <property type="protein sequence ID" value="BBO24699.1"/>
    <property type="molecule type" value="Genomic_DNA"/>
</dbReference>
<dbReference type="PANTHER" id="PTHR37313:SF2">
    <property type="entry name" value="UPF0749 PROTEIN YLXX"/>
    <property type="match status" value="1"/>
</dbReference>
<comment type="similarity">
    <text evidence="1">Belongs to the UPF0749 family.</text>
</comment>
<accession>A0A809RB85</accession>
<evidence type="ECO:0000313" key="4">
    <source>
        <dbReference type="EMBL" id="BBO24699.1"/>
    </source>
</evidence>
<sequence>MNPFARTLSGSSWILPVSAVAFVLGFFIMLAWIPKEDPGRLALLDASQRDRLTSARIDVQFKEEYERMSAEVKKLREEKTRLENAIGDQTKQAEVLNETLQDTKMFAGLLEVEGPGILITLRDSERASRGGIPEGDLVIHDTDVLRVVNELWAASAEAVSVNNHRVVGSSSFRCVGPVIHVDNVPISTPVRIRAIGDPEVLYGAMNLRLGVLDEIRNSGDPTMVQMEAVEKQRIPAYAGPTARKFAMPRPTEP</sequence>
<gene>
    <name evidence="4" type="ORF">NPRO_22940</name>
</gene>
<dbReference type="Pfam" id="PF05949">
    <property type="entry name" value="DUF881"/>
    <property type="match status" value="1"/>
</dbReference>
<feature type="coiled-coil region" evidence="2">
    <location>
        <begin position="58"/>
        <end position="99"/>
    </location>
</feature>
<dbReference type="Gene3D" id="3.30.70.1880">
    <property type="entry name" value="Protein of unknown function DUF881"/>
    <property type="match status" value="1"/>
</dbReference>
<dbReference type="Proteomes" id="UP000662873">
    <property type="component" value="Chromosome"/>
</dbReference>
<organism evidence="4 5">
    <name type="scientific">Candidatus Nitrosymbiomonas proteolyticus</name>
    <dbReference type="NCBI Taxonomy" id="2608984"/>
    <lineage>
        <taxon>Bacteria</taxon>
        <taxon>Bacillati</taxon>
        <taxon>Armatimonadota</taxon>
        <taxon>Armatimonadota incertae sedis</taxon>
        <taxon>Candidatus Nitrosymbiomonas</taxon>
    </lineage>
</organism>
<dbReference type="AlphaFoldDB" id="A0A809RB85"/>
<dbReference type="InterPro" id="IPR010273">
    <property type="entry name" value="DUF881"/>
</dbReference>
<keyword evidence="2" id="KW-0175">Coiled coil</keyword>
<dbReference type="PANTHER" id="PTHR37313">
    <property type="entry name" value="UPF0749 PROTEIN RV1825"/>
    <property type="match status" value="1"/>
</dbReference>
<evidence type="ECO:0008006" key="6">
    <source>
        <dbReference type="Google" id="ProtNLM"/>
    </source>
</evidence>
<evidence type="ECO:0000313" key="5">
    <source>
        <dbReference type="Proteomes" id="UP000662873"/>
    </source>
</evidence>
<feature type="transmembrane region" description="Helical" evidence="3">
    <location>
        <begin position="12"/>
        <end position="33"/>
    </location>
</feature>
<keyword evidence="3" id="KW-1133">Transmembrane helix</keyword>
<keyword evidence="3" id="KW-0472">Membrane</keyword>
<protein>
    <recommendedName>
        <fullName evidence="6">DUF881 domain-containing protein</fullName>
    </recommendedName>
</protein>
<keyword evidence="3" id="KW-0812">Transmembrane</keyword>
<proteinExistence type="inferred from homology"/>
<name>A0A809RB85_9BACT</name>